<dbReference type="SUPFAM" id="SSF53098">
    <property type="entry name" value="Ribonuclease H-like"/>
    <property type="match status" value="1"/>
</dbReference>
<dbReference type="PANTHER" id="PTHR23272:SF52">
    <property type="entry name" value="ZINC FINGER BED DOMAIN-CONTAINING PROTEIN DAYSLEEPER"/>
    <property type="match status" value="1"/>
</dbReference>
<dbReference type="EMBL" id="LWDX02019959">
    <property type="protein sequence ID" value="OEL33035.1"/>
    <property type="molecule type" value="Genomic_DNA"/>
</dbReference>
<reference evidence="2 3" key="1">
    <citation type="submission" date="2016-09" db="EMBL/GenBank/DDBJ databases">
        <title>The draft genome of Dichanthelium oligosanthes: A C3 panicoid grass species.</title>
        <authorList>
            <person name="Studer A.J."/>
            <person name="Schnable J.C."/>
            <person name="Brutnell T.P."/>
        </authorList>
    </citation>
    <scope>NUCLEOTIDE SEQUENCE [LARGE SCALE GENOMIC DNA]</scope>
    <source>
        <strain evidence="3">cv. Kellogg 1175</strain>
        <tissue evidence="2">Leaf</tissue>
    </source>
</reference>
<organism evidence="2 3">
    <name type="scientific">Dichanthelium oligosanthes</name>
    <dbReference type="NCBI Taxonomy" id="888268"/>
    <lineage>
        <taxon>Eukaryota</taxon>
        <taxon>Viridiplantae</taxon>
        <taxon>Streptophyta</taxon>
        <taxon>Embryophyta</taxon>
        <taxon>Tracheophyta</taxon>
        <taxon>Spermatophyta</taxon>
        <taxon>Magnoliopsida</taxon>
        <taxon>Liliopsida</taxon>
        <taxon>Poales</taxon>
        <taxon>Poaceae</taxon>
        <taxon>PACMAD clade</taxon>
        <taxon>Panicoideae</taxon>
        <taxon>Panicodae</taxon>
        <taxon>Paniceae</taxon>
        <taxon>Dichantheliinae</taxon>
        <taxon>Dichanthelium</taxon>
    </lineage>
</organism>
<dbReference type="Pfam" id="PF05699">
    <property type="entry name" value="Dimer_Tnp_hAT"/>
    <property type="match status" value="1"/>
</dbReference>
<feature type="non-terminal residue" evidence="2">
    <location>
        <position position="1"/>
    </location>
</feature>
<proteinExistence type="predicted"/>
<keyword evidence="3" id="KW-1185">Reference proteome</keyword>
<accession>A0A1E5W6U9</accession>
<evidence type="ECO:0000313" key="3">
    <source>
        <dbReference type="Proteomes" id="UP000095767"/>
    </source>
</evidence>
<dbReference type="InterPro" id="IPR008906">
    <property type="entry name" value="HATC_C_dom"/>
</dbReference>
<dbReference type="GO" id="GO:0046983">
    <property type="term" value="F:protein dimerization activity"/>
    <property type="evidence" value="ECO:0007669"/>
    <property type="project" value="InterPro"/>
</dbReference>
<evidence type="ECO:0000313" key="2">
    <source>
        <dbReference type="EMBL" id="OEL33035.1"/>
    </source>
</evidence>
<dbReference type="Proteomes" id="UP000095767">
    <property type="component" value="Unassembled WGS sequence"/>
</dbReference>
<gene>
    <name evidence="2" type="ORF">BAE44_0005947</name>
</gene>
<dbReference type="AlphaFoldDB" id="A0A1E5W6U9"/>
<dbReference type="PANTHER" id="PTHR23272">
    <property type="entry name" value="BED FINGER-RELATED"/>
    <property type="match status" value="1"/>
</dbReference>
<evidence type="ECO:0000259" key="1">
    <source>
        <dbReference type="Pfam" id="PF05699"/>
    </source>
</evidence>
<sequence length="95" mass="10670">LLPHIPEFDILKLWKINTHKYPTLSRIARDVLAIPVSSVGRGSSIFSSAGIKARMLDDYRSSMFPETLKALFCAKDWLRIYPPAPKPPSSTSVKK</sequence>
<dbReference type="STRING" id="888268.A0A1E5W6U9"/>
<protein>
    <recommendedName>
        <fullName evidence="1">HAT C-terminal dimerisation domain-containing protein</fullName>
    </recommendedName>
</protein>
<name>A0A1E5W6U9_9POAL</name>
<dbReference type="InterPro" id="IPR012337">
    <property type="entry name" value="RNaseH-like_sf"/>
</dbReference>
<comment type="caution">
    <text evidence="2">The sequence shown here is derived from an EMBL/GenBank/DDBJ whole genome shotgun (WGS) entry which is preliminary data.</text>
</comment>
<feature type="domain" description="HAT C-terminal dimerisation" evidence="1">
    <location>
        <begin position="7"/>
        <end position="78"/>
    </location>
</feature>
<dbReference type="OrthoDB" id="693366at2759"/>